<accession>A0AAV4DRY3</accession>
<feature type="chain" id="PRO_5043887266" evidence="1">
    <location>
        <begin position="16"/>
        <end position="317"/>
    </location>
</feature>
<sequence length="317" mass="35420">MWAIILAVIPGVVAAQEPSMSVVSNSSSFVCSDEYLVVGEDYATFEVDVSGNNSDYTYDLFDRPRFRIQTLVTKNGSATVKDDMSLCEPFGLPQDGFCVKRDLTNTTNCSCEVVGPQVYRVKAVYRIEDDVNGTNGRIQLLWPDVRNGDIAVFYYLPEVRGTGRGLVFPLLHDSLKQHPKSVCRLSYRQGYRSGAWTPISRGGHWTFLGIRTKTAGPFPLVSSTDDKQQWQADREAFALTGGALRSCTNNLHCVTPIQTLQIMICLEVFMKLGVSIIFRTCPPVYSSTMPRRRLWLRPSLVHYSISYLVGNGTDMGR</sequence>
<evidence type="ECO:0000313" key="3">
    <source>
        <dbReference type="Proteomes" id="UP000735302"/>
    </source>
</evidence>
<proteinExistence type="predicted"/>
<gene>
    <name evidence="2" type="ORF">PoB_007311100</name>
</gene>
<organism evidence="2 3">
    <name type="scientific">Plakobranchus ocellatus</name>
    <dbReference type="NCBI Taxonomy" id="259542"/>
    <lineage>
        <taxon>Eukaryota</taxon>
        <taxon>Metazoa</taxon>
        <taxon>Spiralia</taxon>
        <taxon>Lophotrochozoa</taxon>
        <taxon>Mollusca</taxon>
        <taxon>Gastropoda</taxon>
        <taxon>Heterobranchia</taxon>
        <taxon>Euthyneura</taxon>
        <taxon>Panpulmonata</taxon>
        <taxon>Sacoglossa</taxon>
        <taxon>Placobranchoidea</taxon>
        <taxon>Plakobranchidae</taxon>
        <taxon>Plakobranchus</taxon>
    </lineage>
</organism>
<evidence type="ECO:0000256" key="1">
    <source>
        <dbReference type="SAM" id="SignalP"/>
    </source>
</evidence>
<dbReference type="EMBL" id="BLXT01008200">
    <property type="protein sequence ID" value="GFO46606.1"/>
    <property type="molecule type" value="Genomic_DNA"/>
</dbReference>
<reference evidence="2 3" key="1">
    <citation type="journal article" date="2021" name="Elife">
        <title>Chloroplast acquisition without the gene transfer in kleptoplastic sea slugs, Plakobranchus ocellatus.</title>
        <authorList>
            <person name="Maeda T."/>
            <person name="Takahashi S."/>
            <person name="Yoshida T."/>
            <person name="Shimamura S."/>
            <person name="Takaki Y."/>
            <person name="Nagai Y."/>
            <person name="Toyoda A."/>
            <person name="Suzuki Y."/>
            <person name="Arimoto A."/>
            <person name="Ishii H."/>
            <person name="Satoh N."/>
            <person name="Nishiyama T."/>
            <person name="Hasebe M."/>
            <person name="Maruyama T."/>
            <person name="Minagawa J."/>
            <person name="Obokata J."/>
            <person name="Shigenobu S."/>
        </authorList>
    </citation>
    <scope>NUCLEOTIDE SEQUENCE [LARGE SCALE GENOMIC DNA]</scope>
</reference>
<comment type="caution">
    <text evidence="2">The sequence shown here is derived from an EMBL/GenBank/DDBJ whole genome shotgun (WGS) entry which is preliminary data.</text>
</comment>
<dbReference type="AlphaFoldDB" id="A0AAV4DRY3"/>
<evidence type="ECO:0000313" key="2">
    <source>
        <dbReference type="EMBL" id="GFO46606.1"/>
    </source>
</evidence>
<feature type="signal peptide" evidence="1">
    <location>
        <begin position="1"/>
        <end position="15"/>
    </location>
</feature>
<keyword evidence="3" id="KW-1185">Reference proteome</keyword>
<protein>
    <submittedName>
        <fullName evidence="2">Uncharacterized protein</fullName>
    </submittedName>
</protein>
<keyword evidence="1" id="KW-0732">Signal</keyword>
<dbReference type="Proteomes" id="UP000735302">
    <property type="component" value="Unassembled WGS sequence"/>
</dbReference>
<name>A0AAV4DRY3_9GAST</name>